<proteinExistence type="predicted"/>
<sequence>MTSRIAALSLLVGLALTGCGSAGDAVDSPGSEATGTPASASTTSVPAADGETVEGDGYSYRIPEGWGEPDEEVAGFDPDTLISQDDVSDGFGDNLNVLKLPAPPDADADAVEEQALQELRAVGATEVEVGERAVIDGAEAAHVSGVMSLGSQKYTIEQYYPVRDDSLYVATFSFSPTVDQAARDDLARSVLASWQWS</sequence>
<dbReference type="OrthoDB" id="3748104at2"/>
<dbReference type="EMBL" id="VDFQ02000003">
    <property type="protein sequence ID" value="KAA1422677.1"/>
    <property type="molecule type" value="Genomic_DNA"/>
</dbReference>
<feature type="region of interest" description="Disordered" evidence="1">
    <location>
        <begin position="21"/>
        <end position="56"/>
    </location>
</feature>
<name>A0A5Q6RX84_9ACTN</name>
<comment type="caution">
    <text evidence="3">The sequence shown here is derived from an EMBL/GenBank/DDBJ whole genome shotgun (WGS) entry which is preliminary data.</text>
</comment>
<dbReference type="Gene3D" id="3.40.1000.10">
    <property type="entry name" value="Mog1/PsbP, alpha/beta/alpha sandwich"/>
    <property type="match status" value="1"/>
</dbReference>
<gene>
    <name evidence="3" type="ORF">FE697_010870</name>
</gene>
<organism evidence="3 4">
    <name type="scientific">Mumia zhuanghuii</name>
    <dbReference type="NCBI Taxonomy" id="2585211"/>
    <lineage>
        <taxon>Bacteria</taxon>
        <taxon>Bacillati</taxon>
        <taxon>Actinomycetota</taxon>
        <taxon>Actinomycetes</taxon>
        <taxon>Propionibacteriales</taxon>
        <taxon>Nocardioidaceae</taxon>
        <taxon>Mumia</taxon>
    </lineage>
</organism>
<dbReference type="AlphaFoldDB" id="A0A5Q6RX84"/>
<evidence type="ECO:0008006" key="5">
    <source>
        <dbReference type="Google" id="ProtNLM"/>
    </source>
</evidence>
<evidence type="ECO:0000313" key="4">
    <source>
        <dbReference type="Proteomes" id="UP000307768"/>
    </source>
</evidence>
<protein>
    <recommendedName>
        <fullName evidence="5">DUF1795 domain-containing protein</fullName>
    </recommendedName>
</protein>
<feature type="signal peptide" evidence="2">
    <location>
        <begin position="1"/>
        <end position="22"/>
    </location>
</feature>
<dbReference type="Proteomes" id="UP000307768">
    <property type="component" value="Unassembled WGS sequence"/>
</dbReference>
<evidence type="ECO:0000256" key="1">
    <source>
        <dbReference type="SAM" id="MobiDB-lite"/>
    </source>
</evidence>
<feature type="chain" id="PRO_5039070078" description="DUF1795 domain-containing protein" evidence="2">
    <location>
        <begin position="23"/>
        <end position="197"/>
    </location>
</feature>
<evidence type="ECO:0000256" key="2">
    <source>
        <dbReference type="SAM" id="SignalP"/>
    </source>
</evidence>
<reference evidence="3 4" key="1">
    <citation type="submission" date="2019-09" db="EMBL/GenBank/DDBJ databases">
        <title>Mumia zhuanghuii sp. nov. isolated from the intestinal contents of plateau pika (Ochotona curzoniae) in the Qinghai-Tibet plateau of China.</title>
        <authorList>
            <person name="Tian Z."/>
        </authorList>
    </citation>
    <scope>NUCLEOTIDE SEQUENCE [LARGE SCALE GENOMIC DNA]</scope>
    <source>
        <strain evidence="4">350</strain>
    </source>
</reference>
<keyword evidence="2" id="KW-0732">Signal</keyword>
<feature type="compositionally biased region" description="Low complexity" evidence="1">
    <location>
        <begin position="30"/>
        <end position="48"/>
    </location>
</feature>
<accession>A0A5Q6RX84</accession>
<dbReference type="RefSeq" id="WP_149769627.1">
    <property type="nucleotide sequence ID" value="NZ_VDFQ02000003.1"/>
</dbReference>
<evidence type="ECO:0000313" key="3">
    <source>
        <dbReference type="EMBL" id="KAA1422677.1"/>
    </source>
</evidence>
<dbReference type="PROSITE" id="PS51257">
    <property type="entry name" value="PROKAR_LIPOPROTEIN"/>
    <property type="match status" value="1"/>
</dbReference>